<feature type="compositionally biased region" description="Polar residues" evidence="1">
    <location>
        <begin position="46"/>
        <end position="98"/>
    </location>
</feature>
<dbReference type="Gene3D" id="2.130.10.10">
    <property type="entry name" value="YVTN repeat-like/Quinoprotein amine dehydrogenase"/>
    <property type="match status" value="1"/>
</dbReference>
<dbReference type="InterPro" id="IPR036278">
    <property type="entry name" value="Sialidase_sf"/>
</dbReference>
<accession>A0A0P9CA56</accession>
<evidence type="ECO:0000313" key="2">
    <source>
        <dbReference type="EMBL" id="KPV42177.1"/>
    </source>
</evidence>
<dbReference type="SUPFAM" id="SSF50939">
    <property type="entry name" value="Sialidases"/>
    <property type="match status" value="1"/>
</dbReference>
<dbReference type="PATRIC" id="fig|471514.4.peg.1539"/>
<proteinExistence type="predicted"/>
<sequence length="664" mass="68629">MKRKDGYSHSRLSPARSLFIAGAVVATLSMVAGCGVSPASHPGHQAHSQANHGSNNANSLGTTKSSVSNSGASGQQVALSNQGEGANQTGSANASAEGSGTAGNGASNISTLGTTSNTTSGSNLGQASNGTVQVRQTPLSALSAYSSQVVPSFSPSSLQFVDTTHGFLAGGGYVYGTADGGRSFQQLYHFTGQVLKVDFLSPTTGFALVASGANATGAPTGLQLFKTMNGGTKWSPLTPASSSPFANLDLGQRIYLHFTDAQNGTISFSRTAQETAQGTSKVPATILVTKDGGVSWTQLPAPTQAEAVAYADPLHGVALVSNKTGFSVEWTNDGGQSWSVVYQKSFGFQVTGQVWMTSASTAYVQIDGGYGMTQQSYTLIRTGDSGQTWNTLIASATGGGGPAPGVPDAGASTAGPGLIPGALDVLSGTKAVLPGAAIPEGPSGLVYVGETEDGIHWQNSPEKMPGQNGMVSFVNPNTGWLVTSTDGQFGDVFQTTDGGASWQFCYQFVFGQSAVQSGRVTPLTYSETQLQQIYAVAKADAVSLYLPTAGLDNEQFSIVKTNGDGSVGLVYNHIWVIESNQPIPQPTGGSPVASFDEQLANGSVAHYSEMYNTDGQLNKFLYFKVGNTYISITYLQQNSPYSDREFVQIADSFSLLQASGGSTS</sequence>
<evidence type="ECO:0000313" key="3">
    <source>
        <dbReference type="Proteomes" id="UP000050482"/>
    </source>
</evidence>
<evidence type="ECO:0008006" key="4">
    <source>
        <dbReference type="Google" id="ProtNLM"/>
    </source>
</evidence>
<gene>
    <name evidence="2" type="ORF">AN477_19260</name>
</gene>
<dbReference type="PROSITE" id="PS51257">
    <property type="entry name" value="PROKAR_LIPOPROTEIN"/>
    <property type="match status" value="1"/>
</dbReference>
<dbReference type="STRING" id="471514.AN477_19260"/>
<protein>
    <recommendedName>
        <fullName evidence="4">Photosynthesis system II assembly factor Ycf48/Hcf136-like domain-containing protein</fullName>
    </recommendedName>
</protein>
<name>A0A0P9CA56_9BACL</name>
<reference evidence="2 3" key="1">
    <citation type="submission" date="2015-09" db="EMBL/GenBank/DDBJ databases">
        <title>Draft genome sequence of Alicyclobacillus ferrooxydans DSM 22381.</title>
        <authorList>
            <person name="Hemp J."/>
        </authorList>
    </citation>
    <scope>NUCLEOTIDE SEQUENCE [LARGE SCALE GENOMIC DNA]</scope>
    <source>
        <strain evidence="2 3">TC-34</strain>
    </source>
</reference>
<organism evidence="2 3">
    <name type="scientific">Alicyclobacillus ferrooxydans</name>
    <dbReference type="NCBI Taxonomy" id="471514"/>
    <lineage>
        <taxon>Bacteria</taxon>
        <taxon>Bacillati</taxon>
        <taxon>Bacillota</taxon>
        <taxon>Bacilli</taxon>
        <taxon>Bacillales</taxon>
        <taxon>Alicyclobacillaceae</taxon>
        <taxon>Alicyclobacillus</taxon>
    </lineage>
</organism>
<dbReference type="AlphaFoldDB" id="A0A0P9CA56"/>
<dbReference type="RefSeq" id="WP_054970808.1">
    <property type="nucleotide sequence ID" value="NZ_LJCO01000082.1"/>
</dbReference>
<evidence type="ECO:0000256" key="1">
    <source>
        <dbReference type="SAM" id="MobiDB-lite"/>
    </source>
</evidence>
<comment type="caution">
    <text evidence="2">The sequence shown here is derived from an EMBL/GenBank/DDBJ whole genome shotgun (WGS) entry which is preliminary data.</text>
</comment>
<dbReference type="SUPFAM" id="SSF110296">
    <property type="entry name" value="Oligoxyloglucan reducing end-specific cellobiohydrolase"/>
    <property type="match status" value="1"/>
</dbReference>
<dbReference type="EMBL" id="LJCO01000082">
    <property type="protein sequence ID" value="KPV42177.1"/>
    <property type="molecule type" value="Genomic_DNA"/>
</dbReference>
<dbReference type="InterPro" id="IPR015943">
    <property type="entry name" value="WD40/YVTN_repeat-like_dom_sf"/>
</dbReference>
<feature type="compositionally biased region" description="Low complexity" evidence="1">
    <location>
        <begin position="107"/>
        <end position="125"/>
    </location>
</feature>
<keyword evidence="3" id="KW-1185">Reference proteome</keyword>
<feature type="region of interest" description="Disordered" evidence="1">
    <location>
        <begin position="38"/>
        <end position="129"/>
    </location>
</feature>
<dbReference type="OrthoDB" id="2661955at2"/>
<dbReference type="Proteomes" id="UP000050482">
    <property type="component" value="Unassembled WGS sequence"/>
</dbReference>